<proteinExistence type="predicted"/>
<dbReference type="InterPro" id="IPR011652">
    <property type="entry name" value="MORN_2"/>
</dbReference>
<dbReference type="SUPFAM" id="SSF82185">
    <property type="entry name" value="Histone H3 K4-specific methyltransferase SET7/9 N-terminal domain"/>
    <property type="match status" value="1"/>
</dbReference>
<keyword evidence="2" id="KW-1185">Reference proteome</keyword>
<evidence type="ECO:0000313" key="2">
    <source>
        <dbReference type="Proteomes" id="UP000557307"/>
    </source>
</evidence>
<dbReference type="RefSeq" id="WP_184173262.1">
    <property type="nucleotide sequence ID" value="NZ_JACHGF010000002.1"/>
</dbReference>
<gene>
    <name evidence="1" type="ORF">HNQ92_001797</name>
</gene>
<dbReference type="Gene3D" id="3.90.930.1">
    <property type="match status" value="1"/>
</dbReference>
<reference evidence="1 2" key="1">
    <citation type="submission" date="2020-08" db="EMBL/GenBank/DDBJ databases">
        <title>Genomic Encyclopedia of Type Strains, Phase IV (KMG-IV): sequencing the most valuable type-strain genomes for metagenomic binning, comparative biology and taxonomic classification.</title>
        <authorList>
            <person name="Goeker M."/>
        </authorList>
    </citation>
    <scope>NUCLEOTIDE SEQUENCE [LARGE SCALE GENOMIC DNA]</scope>
    <source>
        <strain evidence="1 2">DSM 105074</strain>
    </source>
</reference>
<dbReference type="Proteomes" id="UP000557307">
    <property type="component" value="Unassembled WGS sequence"/>
</dbReference>
<dbReference type="AlphaFoldDB" id="A0A840TJS1"/>
<protein>
    <submittedName>
        <fullName evidence="1">Antitoxin component YwqK of YwqJK toxin-antitoxin module</fullName>
    </submittedName>
</protein>
<dbReference type="Pfam" id="PF07661">
    <property type="entry name" value="MORN_2"/>
    <property type="match status" value="1"/>
</dbReference>
<dbReference type="EMBL" id="JACHGF010000002">
    <property type="protein sequence ID" value="MBB5283671.1"/>
    <property type="molecule type" value="Genomic_DNA"/>
</dbReference>
<evidence type="ECO:0000313" key="1">
    <source>
        <dbReference type="EMBL" id="MBB5283671.1"/>
    </source>
</evidence>
<sequence length="273" mass="31569">MIRRNQLLYFLISFLISCSPDKKSEIRYFPDGSVELETIHINDSTGLFLAYYPSGARKDSMTLVNGKLYGRLKRYFPNGKLMEDCYWENDKKTGPCNTYFLSGNLESVATFDDSVKVGNAYVYYDIPGKKLRFAGNYAKVNGKEWVNYTTLYDSLGAIEKASVQIRDIKGRKTVSIKDSLKLTFDFDHLEFPLLRIFIGDYNKDYDLPKSGRNKVYDGKDNSIVVYIVPTQLGKQTAKGYVQNYKVVEKFKDGTYKTYGKEIYWSYDYEVVNY</sequence>
<accession>A0A840TJS1</accession>
<organism evidence="1 2">
    <name type="scientific">Rhabdobacter roseus</name>
    <dbReference type="NCBI Taxonomy" id="1655419"/>
    <lineage>
        <taxon>Bacteria</taxon>
        <taxon>Pseudomonadati</taxon>
        <taxon>Bacteroidota</taxon>
        <taxon>Cytophagia</taxon>
        <taxon>Cytophagales</taxon>
        <taxon>Cytophagaceae</taxon>
        <taxon>Rhabdobacter</taxon>
    </lineage>
</organism>
<dbReference type="PROSITE" id="PS51257">
    <property type="entry name" value="PROKAR_LIPOPROTEIN"/>
    <property type="match status" value="1"/>
</dbReference>
<name>A0A840TJS1_9BACT</name>
<comment type="caution">
    <text evidence="1">The sequence shown here is derived from an EMBL/GenBank/DDBJ whole genome shotgun (WGS) entry which is preliminary data.</text>
</comment>